<reference evidence="2" key="1">
    <citation type="journal article" date="2019" name="Sci. Rep.">
        <title>Draft genome of Tanacetum cinerariifolium, the natural source of mosquito coil.</title>
        <authorList>
            <person name="Yamashiro T."/>
            <person name="Shiraishi A."/>
            <person name="Satake H."/>
            <person name="Nakayama K."/>
        </authorList>
    </citation>
    <scope>NUCLEOTIDE SEQUENCE</scope>
</reference>
<protein>
    <submittedName>
        <fullName evidence="2">Uncharacterized protein</fullName>
    </submittedName>
</protein>
<comment type="caution">
    <text evidence="2">The sequence shown here is derived from an EMBL/GenBank/DDBJ whole genome shotgun (WGS) entry which is preliminary data.</text>
</comment>
<feature type="non-terminal residue" evidence="2">
    <location>
        <position position="1"/>
    </location>
</feature>
<sequence length="579" mass="65612">IFCKRYPCKSCGKDAHIGYNCPSKVLVISNLEPCNNQTIDELSQTLPIFHPTFHSEAESPFTLDSTPTYVNESPNVFNPPPQPSVYPCEFCGNDAYYGQYCTPQVPLIYPEPCYNQDFNFPKYFQDVPQQYPCCDDCEVTHDAYQCQPMNEVYDYGQNSCYDSTSICFDQSQPQQYTVNHPIFNAHNSYLDSRIQLNSTLANIQDQMTSITSLCALACQVVQKKLEEKQIEEEQAAKANNWKLPVCCDDDDDEESSNSLKDNIISELPPCVAVIPNEPVDSLSMGDEHLNTIPAMKLDEFIKSYVENLVPNPSKSEGENGCDMPAGFTTFSNVLFDPDYDSDSKSMPNNDSSIIIPSNIVSLFDEFAGELTLLKSIPPGIDETDCHLEEEIRLTKRLLYDNSSPRPPEEFVSDNSNADIKSFSPSPIPIKDIDSHIEEIDLSLNSVEPNSRDFTKDVVEDISPTKEPQVLNTLPTHPTLQLNMKFQPSSESLFTYVLWIFLLFLVYSVVPHYLLFLWNEDIIFDPGICNSTFSKPDFSHRCGTVKKFNTHRSHLNTCPMLIHGQNNPLFDVFLFHFYPP</sequence>
<dbReference type="AlphaFoldDB" id="A0A699LBE6"/>
<name>A0A699LBE6_TANCI</name>
<proteinExistence type="predicted"/>
<keyword evidence="1" id="KW-0812">Transmembrane</keyword>
<accession>A0A699LBE6</accession>
<keyword evidence="1" id="KW-0472">Membrane</keyword>
<organism evidence="2">
    <name type="scientific">Tanacetum cinerariifolium</name>
    <name type="common">Dalmatian daisy</name>
    <name type="synonym">Chrysanthemum cinerariifolium</name>
    <dbReference type="NCBI Taxonomy" id="118510"/>
    <lineage>
        <taxon>Eukaryota</taxon>
        <taxon>Viridiplantae</taxon>
        <taxon>Streptophyta</taxon>
        <taxon>Embryophyta</taxon>
        <taxon>Tracheophyta</taxon>
        <taxon>Spermatophyta</taxon>
        <taxon>Magnoliopsida</taxon>
        <taxon>eudicotyledons</taxon>
        <taxon>Gunneridae</taxon>
        <taxon>Pentapetalae</taxon>
        <taxon>asterids</taxon>
        <taxon>campanulids</taxon>
        <taxon>Asterales</taxon>
        <taxon>Asteraceae</taxon>
        <taxon>Asteroideae</taxon>
        <taxon>Anthemideae</taxon>
        <taxon>Anthemidinae</taxon>
        <taxon>Tanacetum</taxon>
    </lineage>
</organism>
<feature type="transmembrane region" description="Helical" evidence="1">
    <location>
        <begin position="492"/>
        <end position="515"/>
    </location>
</feature>
<keyword evidence="1" id="KW-1133">Transmembrane helix</keyword>
<dbReference type="EMBL" id="BKCJ010589682">
    <property type="protein sequence ID" value="GFB26988.1"/>
    <property type="molecule type" value="Genomic_DNA"/>
</dbReference>
<gene>
    <name evidence="2" type="ORF">Tci_698959</name>
</gene>
<evidence type="ECO:0000313" key="2">
    <source>
        <dbReference type="EMBL" id="GFB26988.1"/>
    </source>
</evidence>
<evidence type="ECO:0000256" key="1">
    <source>
        <dbReference type="SAM" id="Phobius"/>
    </source>
</evidence>